<dbReference type="EMBL" id="KL198063">
    <property type="protein sequence ID" value="KDQ10908.1"/>
    <property type="molecule type" value="Genomic_DNA"/>
</dbReference>
<dbReference type="InterPro" id="IPR005178">
    <property type="entry name" value="Ostalpha/TMEM184C"/>
</dbReference>
<dbReference type="HOGENOM" id="CLU_012923_7_1_1"/>
<dbReference type="STRING" id="930990.A0A067M570"/>
<feature type="transmembrane region" description="Helical" evidence="6">
    <location>
        <begin position="258"/>
        <end position="280"/>
    </location>
</feature>
<dbReference type="SMART" id="SM01417">
    <property type="entry name" value="Solute_trans_a"/>
    <property type="match status" value="1"/>
</dbReference>
<evidence type="ECO:0000313" key="7">
    <source>
        <dbReference type="EMBL" id="KDQ10908.1"/>
    </source>
</evidence>
<evidence type="ECO:0000256" key="6">
    <source>
        <dbReference type="SAM" id="Phobius"/>
    </source>
</evidence>
<accession>A0A067M570</accession>
<dbReference type="OrthoDB" id="5348404at2759"/>
<sequence>MQCPADNAAEIDQSTFWDGSNFHWDQHRIGWAIAGASAAITTILTLISVFRHARNYNVPAEQRQIIRILYMPMIYAIISFFSYRYFRSYTFVSSPRLHLSARIPLLPPLARSSRPHLDLPTPKPTVYEAITLSAFLLLIIQFVAGTASGHDAKAALARKDKAPLPFPFCYWRYRPTKPYFLYTIKWSVLQYVIVRPIISIAGIIAQHYHVLCQSSWNYHFASVYLSAIDFVSISVALYGLILFYALTREELVGKKPLAKFLTIKLIVMATFYQEFVFSALQSHGAIKGTDYWTPTNIADGLNALATTMEMIIFAGFMMWAYPSGEYTDPNGRKTSIWRPLWDSINYSDFALEIWYSIKFYIDYARGKPHARSSKNDFDQAFGIKPKESVSMEGMRDNAGRGGGKDEEA</sequence>
<evidence type="ECO:0000256" key="3">
    <source>
        <dbReference type="ARBA" id="ARBA00022989"/>
    </source>
</evidence>
<evidence type="ECO:0000256" key="4">
    <source>
        <dbReference type="ARBA" id="ARBA00023136"/>
    </source>
</evidence>
<feature type="transmembrane region" description="Helical" evidence="6">
    <location>
        <begin position="29"/>
        <end position="47"/>
    </location>
</feature>
<feature type="transmembrane region" description="Helical" evidence="6">
    <location>
        <begin position="179"/>
        <end position="204"/>
    </location>
</feature>
<feature type="compositionally biased region" description="Basic and acidic residues" evidence="5">
    <location>
        <begin position="384"/>
        <end position="408"/>
    </location>
</feature>
<evidence type="ECO:0000256" key="5">
    <source>
        <dbReference type="SAM" id="MobiDB-lite"/>
    </source>
</evidence>
<keyword evidence="4 6" id="KW-0472">Membrane</keyword>
<feature type="transmembrane region" description="Helical" evidence="6">
    <location>
        <begin position="68"/>
        <end position="86"/>
    </location>
</feature>
<feature type="region of interest" description="Disordered" evidence="5">
    <location>
        <begin position="370"/>
        <end position="408"/>
    </location>
</feature>
<evidence type="ECO:0000313" key="8">
    <source>
        <dbReference type="Proteomes" id="UP000027195"/>
    </source>
</evidence>
<dbReference type="GO" id="GO:0016020">
    <property type="term" value="C:membrane"/>
    <property type="evidence" value="ECO:0007669"/>
    <property type="project" value="UniProtKB-SubCell"/>
</dbReference>
<evidence type="ECO:0000256" key="2">
    <source>
        <dbReference type="ARBA" id="ARBA00022692"/>
    </source>
</evidence>
<name>A0A067M570_BOTB1</name>
<keyword evidence="2 6" id="KW-0812">Transmembrane</keyword>
<dbReference type="PANTHER" id="PTHR23423">
    <property type="entry name" value="ORGANIC SOLUTE TRANSPORTER-RELATED"/>
    <property type="match status" value="1"/>
</dbReference>
<keyword evidence="3 6" id="KW-1133">Transmembrane helix</keyword>
<proteinExistence type="predicted"/>
<organism evidence="7 8">
    <name type="scientific">Botryobasidium botryosum (strain FD-172 SS1)</name>
    <dbReference type="NCBI Taxonomy" id="930990"/>
    <lineage>
        <taxon>Eukaryota</taxon>
        <taxon>Fungi</taxon>
        <taxon>Dikarya</taxon>
        <taxon>Basidiomycota</taxon>
        <taxon>Agaricomycotina</taxon>
        <taxon>Agaricomycetes</taxon>
        <taxon>Cantharellales</taxon>
        <taxon>Botryobasidiaceae</taxon>
        <taxon>Botryobasidium</taxon>
    </lineage>
</organism>
<protein>
    <recommendedName>
        <fullName evidence="9">DUF300-domain-containing protein</fullName>
    </recommendedName>
</protein>
<reference evidence="8" key="1">
    <citation type="journal article" date="2014" name="Proc. Natl. Acad. Sci. U.S.A.">
        <title>Extensive sampling of basidiomycete genomes demonstrates inadequacy of the white-rot/brown-rot paradigm for wood decay fungi.</title>
        <authorList>
            <person name="Riley R."/>
            <person name="Salamov A.A."/>
            <person name="Brown D.W."/>
            <person name="Nagy L.G."/>
            <person name="Floudas D."/>
            <person name="Held B.W."/>
            <person name="Levasseur A."/>
            <person name="Lombard V."/>
            <person name="Morin E."/>
            <person name="Otillar R."/>
            <person name="Lindquist E.A."/>
            <person name="Sun H."/>
            <person name="LaButti K.M."/>
            <person name="Schmutz J."/>
            <person name="Jabbour D."/>
            <person name="Luo H."/>
            <person name="Baker S.E."/>
            <person name="Pisabarro A.G."/>
            <person name="Walton J.D."/>
            <person name="Blanchette R.A."/>
            <person name="Henrissat B."/>
            <person name="Martin F."/>
            <person name="Cullen D."/>
            <person name="Hibbett D.S."/>
            <person name="Grigoriev I.V."/>
        </authorList>
    </citation>
    <scope>NUCLEOTIDE SEQUENCE [LARGE SCALE GENOMIC DNA]</scope>
    <source>
        <strain evidence="8">FD-172 SS1</strain>
    </source>
</reference>
<dbReference type="InParanoid" id="A0A067M570"/>
<gene>
    <name evidence="7" type="ORF">BOTBODRAFT_177792</name>
</gene>
<evidence type="ECO:0008006" key="9">
    <source>
        <dbReference type="Google" id="ProtNLM"/>
    </source>
</evidence>
<dbReference type="Proteomes" id="UP000027195">
    <property type="component" value="Unassembled WGS sequence"/>
</dbReference>
<evidence type="ECO:0000256" key="1">
    <source>
        <dbReference type="ARBA" id="ARBA00004141"/>
    </source>
</evidence>
<dbReference type="Pfam" id="PF03619">
    <property type="entry name" value="Solute_trans_a"/>
    <property type="match status" value="2"/>
</dbReference>
<feature type="transmembrane region" description="Helical" evidence="6">
    <location>
        <begin position="129"/>
        <end position="149"/>
    </location>
</feature>
<feature type="transmembrane region" description="Helical" evidence="6">
    <location>
        <begin position="224"/>
        <end position="246"/>
    </location>
</feature>
<comment type="subcellular location">
    <subcellularLocation>
        <location evidence="1">Membrane</location>
        <topology evidence="1">Multi-pass membrane protein</topology>
    </subcellularLocation>
</comment>
<feature type="transmembrane region" description="Helical" evidence="6">
    <location>
        <begin position="300"/>
        <end position="321"/>
    </location>
</feature>
<dbReference type="AlphaFoldDB" id="A0A067M570"/>
<keyword evidence="8" id="KW-1185">Reference proteome</keyword>